<dbReference type="PANTHER" id="PTHR22683">
    <property type="entry name" value="SPORULATION PROTEIN RELATED"/>
    <property type="match status" value="1"/>
</dbReference>
<dbReference type="InterPro" id="IPR050206">
    <property type="entry name" value="FtsK/SpoIIIE/SftA"/>
</dbReference>
<evidence type="ECO:0000256" key="3">
    <source>
        <dbReference type="PROSITE-ProRule" id="PRU00289"/>
    </source>
</evidence>
<evidence type="ECO:0000256" key="1">
    <source>
        <dbReference type="ARBA" id="ARBA00022741"/>
    </source>
</evidence>
<dbReference type="Gene3D" id="3.40.50.300">
    <property type="entry name" value="P-loop containing nucleotide triphosphate hydrolases"/>
    <property type="match status" value="1"/>
</dbReference>
<evidence type="ECO:0000259" key="4">
    <source>
        <dbReference type="PROSITE" id="PS50901"/>
    </source>
</evidence>
<feature type="domain" description="FtsK" evidence="4">
    <location>
        <begin position="146"/>
        <end position="333"/>
    </location>
</feature>
<dbReference type="Proteomes" id="UP000298460">
    <property type="component" value="Unassembled WGS sequence"/>
</dbReference>
<sequence length="435" mass="50460">MDKYGMIGELQNVTEGLGQKYRNWLLKKAMGDVPVSVREVLNSVYPEYIGKQKKLVPIILVEKREKEHEWFYVLSLPPDLLFEKFQRDCEELFAQRIGGQCRISKEGRSVKMYLSDMELNNLYPFKFDPKKHTDKYLPIPYGYSTTGEVVGDLSHYPYLFIAGNPRDGKTNQILNIIASLLIASKHTPKSHCMIFVIDYKRVDFQDFKDYIYLFQDPNHKSQRALLKFICLVIEGRAKILNDLKCKDWHRVIDKGYDIPWIVIIADELTMMQDKECQQYFNQIARVSAAAGVTIIGATQRPSADMWQYEKFSNTRQLFDARLALPLPDIASSHIALGDGYKQAAFLPKIKGRAIYKFGEIQEVQTMKFPEEENEIAKILNRIKGSPAINPNIYNAMQIDESSNLLLPRQSSYREPRTLRIAEYEPDIFTSFFFRK</sequence>
<dbReference type="PANTHER" id="PTHR22683:SF41">
    <property type="entry name" value="DNA TRANSLOCASE FTSK"/>
    <property type="match status" value="1"/>
</dbReference>
<keyword evidence="1 3" id="KW-0547">Nucleotide-binding</keyword>
<feature type="binding site" evidence="3">
    <location>
        <begin position="163"/>
        <end position="170"/>
    </location>
    <ligand>
        <name>ATP</name>
        <dbReference type="ChEBI" id="CHEBI:30616"/>
    </ligand>
</feature>
<keyword evidence="6" id="KW-1185">Reference proteome</keyword>
<dbReference type="AlphaFoldDB" id="A0A4Z0R0H7"/>
<protein>
    <recommendedName>
        <fullName evidence="4">FtsK domain-containing protein</fullName>
    </recommendedName>
</protein>
<dbReference type="GO" id="GO:0003677">
    <property type="term" value="F:DNA binding"/>
    <property type="evidence" value="ECO:0007669"/>
    <property type="project" value="InterPro"/>
</dbReference>
<evidence type="ECO:0000313" key="5">
    <source>
        <dbReference type="EMBL" id="TGE35845.1"/>
    </source>
</evidence>
<dbReference type="PROSITE" id="PS50901">
    <property type="entry name" value="FTSK"/>
    <property type="match status" value="1"/>
</dbReference>
<organism evidence="5 6">
    <name type="scientific">Desulfosporosinus fructosivorans</name>
    <dbReference type="NCBI Taxonomy" id="2018669"/>
    <lineage>
        <taxon>Bacteria</taxon>
        <taxon>Bacillati</taxon>
        <taxon>Bacillota</taxon>
        <taxon>Clostridia</taxon>
        <taxon>Eubacteriales</taxon>
        <taxon>Desulfitobacteriaceae</taxon>
        <taxon>Desulfosporosinus</taxon>
    </lineage>
</organism>
<dbReference type="GO" id="GO:0005524">
    <property type="term" value="F:ATP binding"/>
    <property type="evidence" value="ECO:0007669"/>
    <property type="project" value="UniProtKB-UniRule"/>
</dbReference>
<evidence type="ECO:0000313" key="6">
    <source>
        <dbReference type="Proteomes" id="UP000298460"/>
    </source>
</evidence>
<comment type="caution">
    <text evidence="5">The sequence shown here is derived from an EMBL/GenBank/DDBJ whole genome shotgun (WGS) entry which is preliminary data.</text>
</comment>
<gene>
    <name evidence="5" type="ORF">E4K67_22250</name>
</gene>
<evidence type="ECO:0000256" key="2">
    <source>
        <dbReference type="ARBA" id="ARBA00022840"/>
    </source>
</evidence>
<dbReference type="InterPro" id="IPR002543">
    <property type="entry name" value="FtsK_dom"/>
</dbReference>
<dbReference type="SUPFAM" id="SSF52540">
    <property type="entry name" value="P-loop containing nucleoside triphosphate hydrolases"/>
    <property type="match status" value="1"/>
</dbReference>
<dbReference type="GO" id="GO:0016020">
    <property type="term" value="C:membrane"/>
    <property type="evidence" value="ECO:0007669"/>
    <property type="project" value="UniProtKB-SubCell"/>
</dbReference>
<keyword evidence="2 3" id="KW-0067">ATP-binding</keyword>
<accession>A0A4Z0R0H7</accession>
<dbReference type="Pfam" id="PF01580">
    <property type="entry name" value="FtsK_SpoIIIE"/>
    <property type="match status" value="1"/>
</dbReference>
<reference evidence="5 6" key="1">
    <citation type="submission" date="2019-03" db="EMBL/GenBank/DDBJ databases">
        <title>Draft Genome Sequence of Desulfosporosinus fructosivorans Strain 63.6F, Isolated from Marine Sediment in the Baltic Sea.</title>
        <authorList>
            <person name="Hausmann B."/>
            <person name="Vandieken V."/>
            <person name="Pjevac P."/>
            <person name="Schreck K."/>
            <person name="Herbold C.W."/>
            <person name="Loy A."/>
        </authorList>
    </citation>
    <scope>NUCLEOTIDE SEQUENCE [LARGE SCALE GENOMIC DNA]</scope>
    <source>
        <strain evidence="5 6">63.6F</strain>
    </source>
</reference>
<name>A0A4Z0R0H7_9FIRM</name>
<dbReference type="OrthoDB" id="9807790at2"/>
<dbReference type="InterPro" id="IPR027417">
    <property type="entry name" value="P-loop_NTPase"/>
</dbReference>
<dbReference type="RefSeq" id="WP_135550768.1">
    <property type="nucleotide sequence ID" value="NZ_SPQQ01000010.1"/>
</dbReference>
<proteinExistence type="predicted"/>
<dbReference type="EMBL" id="SPQQ01000010">
    <property type="protein sequence ID" value="TGE35845.1"/>
    <property type="molecule type" value="Genomic_DNA"/>
</dbReference>